<dbReference type="STRING" id="658196.A0A397SZ38"/>
<name>A0A397SZ38_9GLOM</name>
<comment type="caution">
    <text evidence="2">The sequence shown here is derived from an EMBL/GenBank/DDBJ whole genome shotgun (WGS) entry which is preliminary data.</text>
</comment>
<evidence type="ECO:0000313" key="3">
    <source>
        <dbReference type="Proteomes" id="UP000265703"/>
    </source>
</evidence>
<protein>
    <recommendedName>
        <fullName evidence="4">RNI-like protein</fullName>
    </recommendedName>
</protein>
<proteinExistence type="predicted"/>
<evidence type="ECO:0008006" key="4">
    <source>
        <dbReference type="Google" id="ProtNLM"/>
    </source>
</evidence>
<keyword evidence="3" id="KW-1185">Reference proteome</keyword>
<dbReference type="InterPro" id="IPR032675">
    <property type="entry name" value="LRR_dom_sf"/>
</dbReference>
<sequence>MARTLPSTTSPTKVKPREYPITLHNSTLNGQLLTSLLPWQTISYLQYFRHTGRFTFRYEGFSKLESLNDLLLHLSRRRNEYLISGDTMKNPGSVYRFKLPTICSICYEVGHKPEECNVIDITLSRRMLNQRDIDVMIDQILEFNRPIRKIALRFNQVGNEGANSIAKLIDDDNNNTIIELILGNTKINDDGVLFIAEALKKNRSIKKLMLDNNDFGNKGLCAIADLLMTNKTLKSIDLAQQNSEVSLEFLEKLDKVLLHNTKLVCICFNTKGLHLRPASSNFNSPYLLKSNQKSQIPILTPLNEKKNQIFSRIINNLQQNCMFDSPITASMIELVSKARILLLNNLKCNVLVKVPPEVWIQVFNKFGEERGLSKRQVDAVIKYAGTRITLSKDITERKFLESIYTNNIFWE</sequence>
<dbReference type="Proteomes" id="UP000265703">
    <property type="component" value="Unassembled WGS sequence"/>
</dbReference>
<dbReference type="EMBL" id="QKYT01000226">
    <property type="protein sequence ID" value="RIA89265.1"/>
    <property type="molecule type" value="Genomic_DNA"/>
</dbReference>
<keyword evidence="1" id="KW-0677">Repeat</keyword>
<gene>
    <name evidence="2" type="ORF">C1645_772856</name>
</gene>
<dbReference type="PANTHER" id="PTHR24111">
    <property type="entry name" value="LEUCINE-RICH REPEAT-CONTAINING PROTEIN 34"/>
    <property type="match status" value="1"/>
</dbReference>
<organism evidence="2 3">
    <name type="scientific">Glomus cerebriforme</name>
    <dbReference type="NCBI Taxonomy" id="658196"/>
    <lineage>
        <taxon>Eukaryota</taxon>
        <taxon>Fungi</taxon>
        <taxon>Fungi incertae sedis</taxon>
        <taxon>Mucoromycota</taxon>
        <taxon>Glomeromycotina</taxon>
        <taxon>Glomeromycetes</taxon>
        <taxon>Glomerales</taxon>
        <taxon>Glomeraceae</taxon>
        <taxon>Glomus</taxon>
    </lineage>
</organism>
<dbReference type="PANTHER" id="PTHR24111:SF0">
    <property type="entry name" value="LEUCINE-RICH REPEAT-CONTAINING PROTEIN"/>
    <property type="match status" value="1"/>
</dbReference>
<dbReference type="SUPFAM" id="SSF52047">
    <property type="entry name" value="RNI-like"/>
    <property type="match status" value="1"/>
</dbReference>
<dbReference type="SMART" id="SM00368">
    <property type="entry name" value="LRR_RI"/>
    <property type="match status" value="3"/>
</dbReference>
<dbReference type="Pfam" id="PF13516">
    <property type="entry name" value="LRR_6"/>
    <property type="match status" value="3"/>
</dbReference>
<evidence type="ECO:0000256" key="1">
    <source>
        <dbReference type="ARBA" id="ARBA00022737"/>
    </source>
</evidence>
<accession>A0A397SZ38</accession>
<dbReference type="AlphaFoldDB" id="A0A397SZ38"/>
<dbReference type="InterPro" id="IPR001611">
    <property type="entry name" value="Leu-rich_rpt"/>
</dbReference>
<dbReference type="InterPro" id="IPR052201">
    <property type="entry name" value="LRR-containing_regulator"/>
</dbReference>
<dbReference type="OrthoDB" id="2324827at2759"/>
<reference evidence="2 3" key="1">
    <citation type="submission" date="2018-06" db="EMBL/GenBank/DDBJ databases">
        <title>Comparative genomics reveals the genomic features of Rhizophagus irregularis, R. cerebriforme, R. diaphanum and Gigaspora rosea, and their symbiotic lifestyle signature.</title>
        <authorList>
            <person name="Morin E."/>
            <person name="San Clemente H."/>
            <person name="Chen E.C.H."/>
            <person name="De La Providencia I."/>
            <person name="Hainaut M."/>
            <person name="Kuo A."/>
            <person name="Kohler A."/>
            <person name="Murat C."/>
            <person name="Tang N."/>
            <person name="Roy S."/>
            <person name="Loubradou J."/>
            <person name="Henrissat B."/>
            <person name="Grigoriev I.V."/>
            <person name="Corradi N."/>
            <person name="Roux C."/>
            <person name="Martin F.M."/>
        </authorList>
    </citation>
    <scope>NUCLEOTIDE SEQUENCE [LARGE SCALE GENOMIC DNA]</scope>
    <source>
        <strain evidence="2 3">DAOM 227022</strain>
    </source>
</reference>
<dbReference type="Gene3D" id="3.80.10.10">
    <property type="entry name" value="Ribonuclease Inhibitor"/>
    <property type="match status" value="1"/>
</dbReference>
<evidence type="ECO:0000313" key="2">
    <source>
        <dbReference type="EMBL" id="RIA89265.1"/>
    </source>
</evidence>